<comment type="similarity">
    <text evidence="1">Belongs to the peptidase C48 family.</text>
</comment>
<protein>
    <submittedName>
        <fullName evidence="6">Ulp1 protease family protein</fullName>
    </submittedName>
</protein>
<evidence type="ECO:0000256" key="4">
    <source>
        <dbReference type="SAM" id="MobiDB-lite"/>
    </source>
</evidence>
<dbReference type="Proteomes" id="UP001604277">
    <property type="component" value="Unassembled WGS sequence"/>
</dbReference>
<evidence type="ECO:0000256" key="3">
    <source>
        <dbReference type="ARBA" id="ARBA00022801"/>
    </source>
</evidence>
<keyword evidence="3" id="KW-0378">Hydrolase</keyword>
<organism evidence="6 7">
    <name type="scientific">Forsythia ovata</name>
    <dbReference type="NCBI Taxonomy" id="205694"/>
    <lineage>
        <taxon>Eukaryota</taxon>
        <taxon>Viridiplantae</taxon>
        <taxon>Streptophyta</taxon>
        <taxon>Embryophyta</taxon>
        <taxon>Tracheophyta</taxon>
        <taxon>Spermatophyta</taxon>
        <taxon>Magnoliopsida</taxon>
        <taxon>eudicotyledons</taxon>
        <taxon>Gunneridae</taxon>
        <taxon>Pentapetalae</taxon>
        <taxon>asterids</taxon>
        <taxon>lamiids</taxon>
        <taxon>Lamiales</taxon>
        <taxon>Oleaceae</taxon>
        <taxon>Forsythieae</taxon>
        <taxon>Forsythia</taxon>
    </lineage>
</organism>
<accession>A0ABD1XAZ7</accession>
<feature type="domain" description="Ubiquitin-like protease family profile" evidence="5">
    <location>
        <begin position="283"/>
        <end position="490"/>
    </location>
</feature>
<feature type="region of interest" description="Disordered" evidence="4">
    <location>
        <begin position="78"/>
        <end position="123"/>
    </location>
</feature>
<evidence type="ECO:0000256" key="1">
    <source>
        <dbReference type="ARBA" id="ARBA00005234"/>
    </source>
</evidence>
<evidence type="ECO:0000256" key="2">
    <source>
        <dbReference type="ARBA" id="ARBA00022670"/>
    </source>
</evidence>
<keyword evidence="7" id="KW-1185">Reference proteome</keyword>
<evidence type="ECO:0000259" key="5">
    <source>
        <dbReference type="PROSITE" id="PS50600"/>
    </source>
</evidence>
<proteinExistence type="inferred from homology"/>
<reference evidence="7" key="1">
    <citation type="submission" date="2024-07" db="EMBL/GenBank/DDBJ databases">
        <title>Two chromosome-level genome assemblies of Korean endemic species Abeliophyllum distichum and Forsythia ovata (Oleaceae).</title>
        <authorList>
            <person name="Jang H."/>
        </authorList>
    </citation>
    <scope>NUCLEOTIDE SEQUENCE [LARGE SCALE GENOMIC DNA]</scope>
</reference>
<sequence length="505" mass="57811">MVNIWAFEAIPGLGKQFAHRLEGDRIPRMLGWDFQQTKVDGESVSTFLDTKIQIMQLTVKRTLVPSQEEVDEEFYQGMTPLDDVDDSRVDNSLDSDGVEESKEDEPPVSTHQMPRDTPSSSHNNNVLEVVRQEMRELECRLVRVINSRCDHIETKLDRLLKLVGSGVSQPRGDEFQPDNGRFQSETRRFDTCSPHHEDNIQEENKGREEDCVFEAAVENSVNVEDCTNEEEQVTPIQGEGRRSATCQGMLSNPSTAIVVYREMPWISIPDSKQRLGEHENVDVVMSNQPDQSAESSPEGMQLHWQSVLPGGHFLRIFVIRVGGSLVTERAVKYPNLFRQDCVVLDSNFWQLVENAFEDSVKTGHNISDASFAKMLVDYVEGAAPNLGKPWKICRYLYLPYCVPNLHWFAVEIDLEERRLNIFDSLTSMVRESNLGKRLKPLKVVVPRLMQKYVNQDYSTSMFTHHRVKKLPVQDNGLDLNLVQPKHMLMWRQKMAAEIFAGEFDP</sequence>
<comment type="caution">
    <text evidence="6">The sequence shown here is derived from an EMBL/GenBank/DDBJ whole genome shotgun (WGS) entry which is preliminary data.</text>
</comment>
<keyword evidence="2 6" id="KW-0645">Protease</keyword>
<dbReference type="GO" id="GO:0006508">
    <property type="term" value="P:proteolysis"/>
    <property type="evidence" value="ECO:0007669"/>
    <property type="project" value="UniProtKB-KW"/>
</dbReference>
<feature type="region of interest" description="Disordered" evidence="4">
    <location>
        <begin position="168"/>
        <end position="206"/>
    </location>
</feature>
<dbReference type="InterPro" id="IPR003653">
    <property type="entry name" value="Peptidase_C48_C"/>
</dbReference>
<evidence type="ECO:0000313" key="7">
    <source>
        <dbReference type="Proteomes" id="UP001604277"/>
    </source>
</evidence>
<dbReference type="SUPFAM" id="SSF54001">
    <property type="entry name" value="Cysteine proteinases"/>
    <property type="match status" value="1"/>
</dbReference>
<name>A0ABD1XAZ7_9LAMI</name>
<feature type="compositionally biased region" description="Polar residues" evidence="4">
    <location>
        <begin position="109"/>
        <end position="123"/>
    </location>
</feature>
<dbReference type="InterPro" id="IPR038765">
    <property type="entry name" value="Papain-like_cys_pep_sf"/>
</dbReference>
<evidence type="ECO:0000313" key="6">
    <source>
        <dbReference type="EMBL" id="KAL2559151.1"/>
    </source>
</evidence>
<dbReference type="EMBL" id="JBFOLJ010000001">
    <property type="protein sequence ID" value="KAL2559151.1"/>
    <property type="molecule type" value="Genomic_DNA"/>
</dbReference>
<dbReference type="Gene3D" id="3.40.395.10">
    <property type="entry name" value="Adenoviral Proteinase, Chain A"/>
    <property type="match status" value="1"/>
</dbReference>
<dbReference type="PROSITE" id="PS50600">
    <property type="entry name" value="ULP_PROTEASE"/>
    <property type="match status" value="1"/>
</dbReference>
<dbReference type="AlphaFoldDB" id="A0ABD1XAZ7"/>
<feature type="compositionally biased region" description="Basic and acidic residues" evidence="4">
    <location>
        <begin position="184"/>
        <end position="206"/>
    </location>
</feature>
<gene>
    <name evidence="6" type="ORF">Fot_03890</name>
</gene>
<dbReference type="GO" id="GO:0008233">
    <property type="term" value="F:peptidase activity"/>
    <property type="evidence" value="ECO:0007669"/>
    <property type="project" value="UniProtKB-KW"/>
</dbReference>
<dbReference type="Pfam" id="PF02902">
    <property type="entry name" value="Peptidase_C48"/>
    <property type="match status" value="1"/>
</dbReference>